<accession>A0ABD5F742</accession>
<evidence type="ECO:0000313" key="3">
    <source>
        <dbReference type="EMBL" id="MDT2514141.1"/>
    </source>
</evidence>
<feature type="compositionally biased region" description="Low complexity" evidence="1">
    <location>
        <begin position="90"/>
        <end position="100"/>
    </location>
</feature>
<dbReference type="RefSeq" id="WP_311871764.1">
    <property type="nucleotide sequence ID" value="NZ_JARPVY010000011.1"/>
</dbReference>
<dbReference type="EMBL" id="JARPWY010000016">
    <property type="protein sequence ID" value="MDT2514141.1"/>
    <property type="molecule type" value="Genomic_DNA"/>
</dbReference>
<organism evidence="3 4">
    <name type="scientific">Enterococcus avium</name>
    <name type="common">Streptococcus avium</name>
    <dbReference type="NCBI Taxonomy" id="33945"/>
    <lineage>
        <taxon>Bacteria</taxon>
        <taxon>Bacillati</taxon>
        <taxon>Bacillota</taxon>
        <taxon>Bacilli</taxon>
        <taxon>Lactobacillales</taxon>
        <taxon>Enterococcaceae</taxon>
        <taxon>Enterococcus</taxon>
    </lineage>
</organism>
<gene>
    <name evidence="3" type="ORF">P7D79_07805</name>
</gene>
<proteinExistence type="predicted"/>
<feature type="chain" id="PRO_5044873087" evidence="2">
    <location>
        <begin position="27"/>
        <end position="197"/>
    </location>
</feature>
<feature type="region of interest" description="Disordered" evidence="1">
    <location>
        <begin position="78"/>
        <end position="115"/>
    </location>
</feature>
<sequence length="197" mass="21769">MRRMVSRSLILAFGASFFLYSEQVLANNVIYDPLDPHNTITPVPNDDPDPSDYLIDSQTTVESTEESSMQEQKAKVILEKTPENEVTRDQASSEQLTSEQLLEEPLKQKENDDDYPIFDLQPGKLKKQPKNQVLMLDDEFFSSTNTTALPPDSGSGAAGAPNEFADIAQSAYLLSGVVLYGEANGRLATRMSDQFVG</sequence>
<feature type="signal peptide" evidence="2">
    <location>
        <begin position="1"/>
        <end position="26"/>
    </location>
</feature>
<name>A0ABD5F742_ENTAV</name>
<evidence type="ECO:0000313" key="4">
    <source>
        <dbReference type="Proteomes" id="UP001264335"/>
    </source>
</evidence>
<evidence type="ECO:0000256" key="2">
    <source>
        <dbReference type="SAM" id="SignalP"/>
    </source>
</evidence>
<dbReference type="Proteomes" id="UP001264335">
    <property type="component" value="Unassembled WGS sequence"/>
</dbReference>
<protein>
    <submittedName>
        <fullName evidence="3">Uncharacterized protein</fullName>
    </submittedName>
</protein>
<comment type="caution">
    <text evidence="3">The sequence shown here is derived from an EMBL/GenBank/DDBJ whole genome shotgun (WGS) entry which is preliminary data.</text>
</comment>
<reference evidence="3 4" key="1">
    <citation type="submission" date="2023-03" db="EMBL/GenBank/DDBJ databases">
        <authorList>
            <person name="Shen W."/>
            <person name="Cai J."/>
        </authorList>
    </citation>
    <scope>NUCLEOTIDE SEQUENCE [LARGE SCALE GENOMIC DNA]</scope>
    <source>
        <strain evidence="3 4">Y2</strain>
    </source>
</reference>
<dbReference type="AlphaFoldDB" id="A0ABD5F742"/>
<keyword evidence="2" id="KW-0732">Signal</keyword>
<feature type="compositionally biased region" description="Basic and acidic residues" evidence="1">
    <location>
        <begin position="78"/>
        <end position="88"/>
    </location>
</feature>
<evidence type="ECO:0000256" key="1">
    <source>
        <dbReference type="SAM" id="MobiDB-lite"/>
    </source>
</evidence>